<evidence type="ECO:0000256" key="1">
    <source>
        <dbReference type="SAM" id="MobiDB-lite"/>
    </source>
</evidence>
<reference evidence="5 6" key="1">
    <citation type="submission" date="2018-09" db="EMBL/GenBank/DDBJ databases">
        <title>Comparative genomics of Leucobacter spp.</title>
        <authorList>
            <person name="Reis A.C."/>
            <person name="Kolvenbach B.A."/>
            <person name="Corvini P.F.X."/>
            <person name="Nunes O.C."/>
        </authorList>
    </citation>
    <scope>NUCLEOTIDE SEQUENCE [LARGE SCALE GENOMIC DNA]</scope>
    <source>
        <strain evidence="5 6">TAN 31504</strain>
    </source>
</reference>
<protein>
    <recommendedName>
        <fullName evidence="4">Htaa domain-containing protein</fullName>
    </recommendedName>
</protein>
<dbReference type="RefSeq" id="WP_202344220.1">
    <property type="nucleotide sequence ID" value="NZ_BAAAPI010000013.1"/>
</dbReference>
<keyword evidence="2" id="KW-1133">Transmembrane helix</keyword>
<feature type="chain" id="PRO_5046777255" description="Htaa domain-containing protein" evidence="3">
    <location>
        <begin position="37"/>
        <end position="758"/>
    </location>
</feature>
<dbReference type="InterPro" id="IPR007331">
    <property type="entry name" value="Htaa"/>
</dbReference>
<proteinExistence type="predicted"/>
<evidence type="ECO:0000259" key="4">
    <source>
        <dbReference type="Pfam" id="PF04213"/>
    </source>
</evidence>
<dbReference type="Pfam" id="PF04213">
    <property type="entry name" value="HtaA"/>
    <property type="match status" value="1"/>
</dbReference>
<feature type="transmembrane region" description="Helical" evidence="2">
    <location>
        <begin position="721"/>
        <end position="740"/>
    </location>
</feature>
<organism evidence="5 6">
    <name type="scientific">Leucobacter chromiireducens subsp. solipictus</name>
    <dbReference type="NCBI Taxonomy" id="398235"/>
    <lineage>
        <taxon>Bacteria</taxon>
        <taxon>Bacillati</taxon>
        <taxon>Actinomycetota</taxon>
        <taxon>Actinomycetes</taxon>
        <taxon>Micrococcales</taxon>
        <taxon>Microbacteriaceae</taxon>
        <taxon>Leucobacter</taxon>
    </lineage>
</organism>
<feature type="signal peptide" evidence="3">
    <location>
        <begin position="1"/>
        <end position="36"/>
    </location>
</feature>
<feature type="region of interest" description="Disordered" evidence="1">
    <location>
        <begin position="298"/>
        <end position="317"/>
    </location>
</feature>
<keyword evidence="2" id="KW-0812">Transmembrane</keyword>
<evidence type="ECO:0000256" key="3">
    <source>
        <dbReference type="SAM" id="SignalP"/>
    </source>
</evidence>
<name>A0ABS1SI37_9MICO</name>
<keyword evidence="2" id="KW-0472">Membrane</keyword>
<feature type="compositionally biased region" description="Low complexity" evidence="1">
    <location>
        <begin position="638"/>
        <end position="708"/>
    </location>
</feature>
<evidence type="ECO:0000313" key="6">
    <source>
        <dbReference type="Proteomes" id="UP001645859"/>
    </source>
</evidence>
<keyword evidence="6" id="KW-1185">Reference proteome</keyword>
<accession>A0ABS1SI37</accession>
<feature type="region of interest" description="Disordered" evidence="1">
    <location>
        <begin position="621"/>
        <end position="713"/>
    </location>
</feature>
<dbReference type="EMBL" id="QYAC01000003">
    <property type="protein sequence ID" value="MBL3678948.1"/>
    <property type="molecule type" value="Genomic_DNA"/>
</dbReference>
<keyword evidence="3" id="KW-0732">Signal</keyword>
<evidence type="ECO:0000313" key="5">
    <source>
        <dbReference type="EMBL" id="MBL3678948.1"/>
    </source>
</evidence>
<sequence>MSNHTQHRRWAPRILAGLAALTIGTTGAVTATAAQAAEQQVTGLQLDWGYSSYAQYGVFGPWAMEAAGDGVSIATVPEAEVAGAVPGASSKDYRIASFADGAGSLDPETGAGTITWPDAGILTVNPVRMMGGPDLFFSAPILEVAADGTAALSFDVGAGAGASMGGAPSPAQDPVRTTVLTLADTHIADGELTGTPVFAGQHYRNAEGVQQTQEAGGSWLQSYIDQLPDAVRAFHYMTGTSTLNQQKAPLPFQVIGDLPDGPATGAAPQIELFAADGQTPLGTTTVNPGDEIVVRGSGFDPEANNPGGDGSGLPIPNNQPQGTFVAFGAVGSPWKPSEQAPSENRTQVRANTKWVLLESVIAAMPAPLQATMRAQAIILDPATGTFEGRITAATPSEIPANGQFGVYSYAGGAANATNPAQELFIPVTYSDAPTPGEGGETETPVTGELVWGFKKSWRDYVANVAQGATHHSGHATIDEAGLFHFPLATGSTYDPATGTGVLKYEGRIRFQSALHEFDIVLQNPHVTITDPSAPGILSAELSTTTTVGDLTVSRVDVASIALTEPTVVSSAIGSVSAVAADPSGPGAAPAGDATYQASWTAQATTILDTIQPTELHDFYAGQAGDPVSFGTSQLETVPGTDPGTDTDPATDPATDPGTGTDPATDPGTSTDPGTGTDPATGTDPSTGGTGAPKPDTAGSTGDAGTASAEGLARTGADPAQGALLGAAALLLVGGAALTLARARRSRTARAAAASTPSE</sequence>
<gene>
    <name evidence="5" type="ORF">D3230_06510</name>
</gene>
<feature type="domain" description="Htaa" evidence="4">
    <location>
        <begin position="447"/>
        <end position="575"/>
    </location>
</feature>
<evidence type="ECO:0000256" key="2">
    <source>
        <dbReference type="SAM" id="Phobius"/>
    </source>
</evidence>
<comment type="caution">
    <text evidence="5">The sequence shown here is derived from an EMBL/GenBank/DDBJ whole genome shotgun (WGS) entry which is preliminary data.</text>
</comment>
<dbReference type="Proteomes" id="UP001645859">
    <property type="component" value="Unassembled WGS sequence"/>
</dbReference>